<feature type="transmembrane region" description="Helical" evidence="7">
    <location>
        <begin position="262"/>
        <end position="284"/>
    </location>
</feature>
<keyword evidence="9" id="KW-0418">Kinase</keyword>
<sequence length="312" mass="34775">MLLVILCVTVLPFAFASINTTCLPSKEVDALREIGRKLGKDWDFERDPCRDWEISSIGERENNVTCIAEPNSTICHVVSINLQGQSLPGILPPELVNLPYLQNLELNRNRLSGTIPPAWGFMERIVNIALLANRLNGSIPQELGNIRTLKSLSVEDNMMYGAIPHELGNLTSIERFRISGNNFSGKIPDFIGEWTSLTSLRIQASGLEGPIPSSITLSESLTDLRISDLGGPDTLCPPFSNTTRFTHLFLRSCNLIGQLPQYLASSLEVLLVIWTFCSFLNLFTNTWNFFALIKTHKHSSSVVNLYRQIGNK</sequence>
<reference evidence="9" key="1">
    <citation type="journal article" date="2017" name="Nature">
        <title>The sunflower genome provides insights into oil metabolism, flowering and Asterid evolution.</title>
        <authorList>
            <person name="Badouin H."/>
            <person name="Gouzy J."/>
            <person name="Grassa C.J."/>
            <person name="Murat F."/>
            <person name="Staton S.E."/>
            <person name="Cottret L."/>
            <person name="Lelandais-Briere C."/>
            <person name="Owens G.L."/>
            <person name="Carrere S."/>
            <person name="Mayjonade B."/>
            <person name="Legrand L."/>
            <person name="Gill N."/>
            <person name="Kane N.C."/>
            <person name="Bowers J.E."/>
            <person name="Hubner S."/>
            <person name="Bellec A."/>
            <person name="Berard A."/>
            <person name="Berges H."/>
            <person name="Blanchet N."/>
            <person name="Boniface M.C."/>
            <person name="Brunel D."/>
            <person name="Catrice O."/>
            <person name="Chaidir N."/>
            <person name="Claudel C."/>
            <person name="Donnadieu C."/>
            <person name="Faraut T."/>
            <person name="Fievet G."/>
            <person name="Helmstetter N."/>
            <person name="King M."/>
            <person name="Knapp S.J."/>
            <person name="Lai Z."/>
            <person name="Le Paslier M.C."/>
            <person name="Lippi Y."/>
            <person name="Lorenzon L."/>
            <person name="Mandel J.R."/>
            <person name="Marage G."/>
            <person name="Marchand G."/>
            <person name="Marquand E."/>
            <person name="Bret-Mestries E."/>
            <person name="Morien E."/>
            <person name="Nambeesan S."/>
            <person name="Nguyen T."/>
            <person name="Pegot-Espagnet P."/>
            <person name="Pouilly N."/>
            <person name="Raftis F."/>
            <person name="Sallet E."/>
            <person name="Schiex T."/>
            <person name="Thomas J."/>
            <person name="Vandecasteele C."/>
            <person name="Vares D."/>
            <person name="Vear F."/>
            <person name="Vautrin S."/>
            <person name="Crespi M."/>
            <person name="Mangin B."/>
            <person name="Burke J.M."/>
            <person name="Salse J."/>
            <person name="Munos S."/>
            <person name="Vincourt P."/>
            <person name="Rieseberg L.H."/>
            <person name="Langlade N.B."/>
        </authorList>
    </citation>
    <scope>NUCLEOTIDE SEQUENCE</scope>
    <source>
        <tissue evidence="9">Leaves</tissue>
    </source>
</reference>
<dbReference type="InterPro" id="IPR032675">
    <property type="entry name" value="LRR_dom_sf"/>
</dbReference>
<keyword evidence="9" id="KW-0723">Serine/threonine-protein kinase</keyword>
<keyword evidence="7" id="KW-0812">Transmembrane</keyword>
<dbReference type="PANTHER" id="PTHR48059:SF32">
    <property type="entry name" value="LEUCINE-RICH REPEAT DOMAIN, L DOMAIN-LIKE PROTEIN-RELATED"/>
    <property type="match status" value="1"/>
</dbReference>
<protein>
    <submittedName>
        <fullName evidence="9">Non-specific serine/threonine protein kinase</fullName>
        <ecNumber evidence="9">2.7.11.1</ecNumber>
    </submittedName>
</protein>
<keyword evidence="5" id="KW-0677">Repeat</keyword>
<dbReference type="Proteomes" id="UP000215914">
    <property type="component" value="Unassembled WGS sequence"/>
</dbReference>
<evidence type="ECO:0000313" key="10">
    <source>
        <dbReference type="Proteomes" id="UP000215914"/>
    </source>
</evidence>
<evidence type="ECO:0000313" key="9">
    <source>
        <dbReference type="EMBL" id="KAF5780750.1"/>
    </source>
</evidence>
<gene>
    <name evidence="9" type="ORF">HanXRQr2_Chr11g0475561</name>
</gene>
<keyword evidence="10" id="KW-1185">Reference proteome</keyword>
<evidence type="ECO:0000256" key="4">
    <source>
        <dbReference type="ARBA" id="ARBA00022729"/>
    </source>
</evidence>
<proteinExistence type="predicted"/>
<keyword evidence="4 8" id="KW-0732">Signal</keyword>
<dbReference type="InterPro" id="IPR001611">
    <property type="entry name" value="Leu-rich_rpt"/>
</dbReference>
<comment type="caution">
    <text evidence="9">The sequence shown here is derived from an EMBL/GenBank/DDBJ whole genome shotgun (WGS) entry which is preliminary data.</text>
</comment>
<dbReference type="PANTHER" id="PTHR48059">
    <property type="entry name" value="POLYGALACTURONASE INHIBITOR 1"/>
    <property type="match status" value="1"/>
</dbReference>
<keyword evidence="6 7" id="KW-0472">Membrane</keyword>
<reference evidence="9" key="2">
    <citation type="submission" date="2020-06" db="EMBL/GenBank/DDBJ databases">
        <title>Helianthus annuus Genome sequencing and assembly Release 2.</title>
        <authorList>
            <person name="Gouzy J."/>
            <person name="Langlade N."/>
            <person name="Munos S."/>
        </authorList>
    </citation>
    <scope>NUCLEOTIDE SEQUENCE</scope>
    <source>
        <tissue evidence="9">Leaves</tissue>
    </source>
</reference>
<organism evidence="9 10">
    <name type="scientific">Helianthus annuus</name>
    <name type="common">Common sunflower</name>
    <dbReference type="NCBI Taxonomy" id="4232"/>
    <lineage>
        <taxon>Eukaryota</taxon>
        <taxon>Viridiplantae</taxon>
        <taxon>Streptophyta</taxon>
        <taxon>Embryophyta</taxon>
        <taxon>Tracheophyta</taxon>
        <taxon>Spermatophyta</taxon>
        <taxon>Magnoliopsida</taxon>
        <taxon>eudicotyledons</taxon>
        <taxon>Gunneridae</taxon>
        <taxon>Pentapetalae</taxon>
        <taxon>asterids</taxon>
        <taxon>campanulids</taxon>
        <taxon>Asterales</taxon>
        <taxon>Asteraceae</taxon>
        <taxon>Asteroideae</taxon>
        <taxon>Heliantheae alliance</taxon>
        <taxon>Heliantheae</taxon>
        <taxon>Helianthus</taxon>
    </lineage>
</organism>
<dbReference type="AlphaFoldDB" id="A0A9K3HM11"/>
<dbReference type="SUPFAM" id="SSF52058">
    <property type="entry name" value="L domain-like"/>
    <property type="match status" value="1"/>
</dbReference>
<evidence type="ECO:0000256" key="2">
    <source>
        <dbReference type="ARBA" id="ARBA00004370"/>
    </source>
</evidence>
<keyword evidence="9" id="KW-0808">Transferase</keyword>
<evidence type="ECO:0000256" key="3">
    <source>
        <dbReference type="ARBA" id="ARBA00022614"/>
    </source>
</evidence>
<feature type="signal peptide" evidence="8">
    <location>
        <begin position="1"/>
        <end position="16"/>
    </location>
</feature>
<dbReference type="Gene3D" id="3.80.10.10">
    <property type="entry name" value="Ribonuclease Inhibitor"/>
    <property type="match status" value="2"/>
</dbReference>
<keyword evidence="7" id="KW-1133">Transmembrane helix</keyword>
<keyword evidence="3" id="KW-0433">Leucine-rich repeat</keyword>
<evidence type="ECO:0000256" key="5">
    <source>
        <dbReference type="ARBA" id="ARBA00022737"/>
    </source>
</evidence>
<evidence type="ECO:0000256" key="6">
    <source>
        <dbReference type="ARBA" id="ARBA00023136"/>
    </source>
</evidence>
<accession>A0A9K3HM11</accession>
<dbReference type="GO" id="GO:0016020">
    <property type="term" value="C:membrane"/>
    <property type="evidence" value="ECO:0007669"/>
    <property type="project" value="UniProtKB-SubCell"/>
</dbReference>
<evidence type="ECO:0000256" key="8">
    <source>
        <dbReference type="SAM" id="SignalP"/>
    </source>
</evidence>
<feature type="chain" id="PRO_5039905254" evidence="8">
    <location>
        <begin position="17"/>
        <end position="312"/>
    </location>
</feature>
<comment type="subcellular location">
    <subcellularLocation>
        <location evidence="1">Cell envelope</location>
    </subcellularLocation>
    <subcellularLocation>
        <location evidence="2">Membrane</location>
    </subcellularLocation>
</comment>
<dbReference type="Gramene" id="mRNA:HanXRQr2_Chr11g0475561">
    <property type="protein sequence ID" value="mRNA:HanXRQr2_Chr11g0475561"/>
    <property type="gene ID" value="HanXRQr2_Chr11g0475561"/>
</dbReference>
<dbReference type="GO" id="GO:0004674">
    <property type="term" value="F:protein serine/threonine kinase activity"/>
    <property type="evidence" value="ECO:0007669"/>
    <property type="project" value="UniProtKB-KW"/>
</dbReference>
<dbReference type="InterPro" id="IPR051848">
    <property type="entry name" value="PGIP"/>
</dbReference>
<dbReference type="EMBL" id="MNCJ02000326">
    <property type="protein sequence ID" value="KAF5780750.1"/>
    <property type="molecule type" value="Genomic_DNA"/>
</dbReference>
<evidence type="ECO:0000256" key="7">
    <source>
        <dbReference type="SAM" id="Phobius"/>
    </source>
</evidence>
<dbReference type="Pfam" id="PF00560">
    <property type="entry name" value="LRR_1"/>
    <property type="match status" value="2"/>
</dbReference>
<name>A0A9K3HM11_HELAN</name>
<dbReference type="EC" id="2.7.11.1" evidence="9"/>
<evidence type="ECO:0000256" key="1">
    <source>
        <dbReference type="ARBA" id="ARBA00004196"/>
    </source>
</evidence>
<dbReference type="FunFam" id="3.80.10.10:FF:000400">
    <property type="entry name" value="Nuclear pore complex protein NUP107"/>
    <property type="match status" value="1"/>
</dbReference>